<dbReference type="EMBL" id="BT146232">
    <property type="protein sequence ID" value="AFK46026.1"/>
    <property type="molecule type" value="mRNA"/>
</dbReference>
<name>I3T0I4_MEDTR</name>
<evidence type="ECO:0000313" key="1">
    <source>
        <dbReference type="EMBL" id="AFK46026.1"/>
    </source>
</evidence>
<protein>
    <submittedName>
        <fullName evidence="1">Uncharacterized protein</fullName>
    </submittedName>
</protein>
<proteinExistence type="evidence at transcript level"/>
<sequence>MVHEDSAATETLKESTIPFIGILQCKSDIAKASSLIPLFSFPTTIAVGQDQSMS</sequence>
<reference evidence="1" key="1">
    <citation type="submission" date="2012-05" db="EMBL/GenBank/DDBJ databases">
        <authorList>
            <person name="Krishnakumar V."/>
            <person name="Cheung F."/>
            <person name="Xiao Y."/>
            <person name="Chan A."/>
            <person name="Moskal W.A."/>
            <person name="Town C.D."/>
        </authorList>
    </citation>
    <scope>NUCLEOTIDE SEQUENCE</scope>
</reference>
<accession>I3T0I4</accession>
<organism evidence="1">
    <name type="scientific">Medicago truncatula</name>
    <name type="common">Barrel medic</name>
    <name type="synonym">Medicago tribuloides</name>
    <dbReference type="NCBI Taxonomy" id="3880"/>
    <lineage>
        <taxon>Eukaryota</taxon>
        <taxon>Viridiplantae</taxon>
        <taxon>Streptophyta</taxon>
        <taxon>Embryophyta</taxon>
        <taxon>Tracheophyta</taxon>
        <taxon>Spermatophyta</taxon>
        <taxon>Magnoliopsida</taxon>
        <taxon>eudicotyledons</taxon>
        <taxon>Gunneridae</taxon>
        <taxon>Pentapetalae</taxon>
        <taxon>rosids</taxon>
        <taxon>fabids</taxon>
        <taxon>Fabales</taxon>
        <taxon>Fabaceae</taxon>
        <taxon>Papilionoideae</taxon>
        <taxon>50 kb inversion clade</taxon>
        <taxon>NPAAA clade</taxon>
        <taxon>Hologalegina</taxon>
        <taxon>IRL clade</taxon>
        <taxon>Trifolieae</taxon>
        <taxon>Medicago</taxon>
    </lineage>
</organism>
<dbReference type="AlphaFoldDB" id="I3T0I4"/>